<reference evidence="3" key="1">
    <citation type="journal article" date="2023" name="Mol. Phylogenet. Evol.">
        <title>Genome-scale phylogeny and comparative genomics of the fungal order Sordariales.</title>
        <authorList>
            <person name="Hensen N."/>
            <person name="Bonometti L."/>
            <person name="Westerberg I."/>
            <person name="Brannstrom I.O."/>
            <person name="Guillou S."/>
            <person name="Cros-Aarteil S."/>
            <person name="Calhoun S."/>
            <person name="Haridas S."/>
            <person name="Kuo A."/>
            <person name="Mondo S."/>
            <person name="Pangilinan J."/>
            <person name="Riley R."/>
            <person name="LaButti K."/>
            <person name="Andreopoulos B."/>
            <person name="Lipzen A."/>
            <person name="Chen C."/>
            <person name="Yan M."/>
            <person name="Daum C."/>
            <person name="Ng V."/>
            <person name="Clum A."/>
            <person name="Steindorff A."/>
            <person name="Ohm R.A."/>
            <person name="Martin F."/>
            <person name="Silar P."/>
            <person name="Natvig D.O."/>
            <person name="Lalanne C."/>
            <person name="Gautier V."/>
            <person name="Ament-Velasquez S.L."/>
            <person name="Kruys A."/>
            <person name="Hutchinson M.I."/>
            <person name="Powell A.J."/>
            <person name="Barry K."/>
            <person name="Miller A.N."/>
            <person name="Grigoriev I.V."/>
            <person name="Debuchy R."/>
            <person name="Gladieux P."/>
            <person name="Hiltunen Thoren M."/>
            <person name="Johannesson H."/>
        </authorList>
    </citation>
    <scope>NUCLEOTIDE SEQUENCE</scope>
    <source>
        <strain evidence="3">CBS 990.96</strain>
    </source>
</reference>
<keyword evidence="2" id="KW-0472">Membrane</keyword>
<organism evidence="3 4">
    <name type="scientific">Podospora fimiseda</name>
    <dbReference type="NCBI Taxonomy" id="252190"/>
    <lineage>
        <taxon>Eukaryota</taxon>
        <taxon>Fungi</taxon>
        <taxon>Dikarya</taxon>
        <taxon>Ascomycota</taxon>
        <taxon>Pezizomycotina</taxon>
        <taxon>Sordariomycetes</taxon>
        <taxon>Sordariomycetidae</taxon>
        <taxon>Sordariales</taxon>
        <taxon>Podosporaceae</taxon>
        <taxon>Podospora</taxon>
    </lineage>
</organism>
<dbReference type="Proteomes" id="UP001301958">
    <property type="component" value="Unassembled WGS sequence"/>
</dbReference>
<reference evidence="3" key="2">
    <citation type="submission" date="2023-05" db="EMBL/GenBank/DDBJ databases">
        <authorList>
            <consortium name="Lawrence Berkeley National Laboratory"/>
            <person name="Steindorff A."/>
            <person name="Hensen N."/>
            <person name="Bonometti L."/>
            <person name="Westerberg I."/>
            <person name="Brannstrom I.O."/>
            <person name="Guillou S."/>
            <person name="Cros-Aarteil S."/>
            <person name="Calhoun S."/>
            <person name="Haridas S."/>
            <person name="Kuo A."/>
            <person name="Mondo S."/>
            <person name="Pangilinan J."/>
            <person name="Riley R."/>
            <person name="Labutti K."/>
            <person name="Andreopoulos B."/>
            <person name="Lipzen A."/>
            <person name="Chen C."/>
            <person name="Yanf M."/>
            <person name="Daum C."/>
            <person name="Ng V."/>
            <person name="Clum A."/>
            <person name="Ohm R."/>
            <person name="Martin F."/>
            <person name="Silar P."/>
            <person name="Natvig D."/>
            <person name="Lalanne C."/>
            <person name="Gautier V."/>
            <person name="Ament-Velasquez S.L."/>
            <person name="Kruys A."/>
            <person name="Hutchinson M.I."/>
            <person name="Powell A.J."/>
            <person name="Barry K."/>
            <person name="Miller A.N."/>
            <person name="Grigoriev I.V."/>
            <person name="Debuchy R."/>
            <person name="Gladieux P."/>
            <person name="Thoren M.H."/>
            <person name="Johannesson H."/>
        </authorList>
    </citation>
    <scope>NUCLEOTIDE SEQUENCE</scope>
    <source>
        <strain evidence="3">CBS 990.96</strain>
    </source>
</reference>
<name>A0AAN7GTH4_9PEZI</name>
<protein>
    <submittedName>
        <fullName evidence="3">Uncharacterized protein</fullName>
    </submittedName>
</protein>
<proteinExistence type="predicted"/>
<sequence length="166" mass="19445">MYSPTFASASGFERTQTVDYEKRIVDKASSDDDMLQPASEVDTDCKAAQNNETQLELRDEDSSSYEYSDISPTPPFLTWKMEEEIRQKLWVDTREETDRVWVKRLERENRVWMDRLAEEHQLSNWRAQEDHNRKLALRKMEAELVAGCILLAMVLAFVLCKLIAHI</sequence>
<accession>A0AAN7GTH4</accession>
<keyword evidence="2" id="KW-1133">Transmembrane helix</keyword>
<keyword evidence="4" id="KW-1185">Reference proteome</keyword>
<comment type="caution">
    <text evidence="3">The sequence shown here is derived from an EMBL/GenBank/DDBJ whole genome shotgun (WGS) entry which is preliminary data.</text>
</comment>
<evidence type="ECO:0000313" key="3">
    <source>
        <dbReference type="EMBL" id="KAK4224507.1"/>
    </source>
</evidence>
<evidence type="ECO:0000256" key="1">
    <source>
        <dbReference type="SAM" id="MobiDB-lite"/>
    </source>
</evidence>
<gene>
    <name evidence="3" type="ORF">QBC38DRAFT_458194</name>
</gene>
<dbReference type="EMBL" id="MU865390">
    <property type="protein sequence ID" value="KAK4224507.1"/>
    <property type="molecule type" value="Genomic_DNA"/>
</dbReference>
<feature type="region of interest" description="Disordered" evidence="1">
    <location>
        <begin position="25"/>
        <end position="69"/>
    </location>
</feature>
<dbReference type="AlphaFoldDB" id="A0AAN7GTH4"/>
<evidence type="ECO:0000313" key="4">
    <source>
        <dbReference type="Proteomes" id="UP001301958"/>
    </source>
</evidence>
<keyword evidence="2" id="KW-0812">Transmembrane</keyword>
<feature type="transmembrane region" description="Helical" evidence="2">
    <location>
        <begin position="144"/>
        <end position="164"/>
    </location>
</feature>
<evidence type="ECO:0000256" key="2">
    <source>
        <dbReference type="SAM" id="Phobius"/>
    </source>
</evidence>